<organism evidence="1 2">
    <name type="scientific">Cyclobacterium qasimii</name>
    <dbReference type="NCBI Taxonomy" id="1350429"/>
    <lineage>
        <taxon>Bacteria</taxon>
        <taxon>Pseudomonadati</taxon>
        <taxon>Bacteroidota</taxon>
        <taxon>Cytophagia</taxon>
        <taxon>Cytophagales</taxon>
        <taxon>Cyclobacteriaceae</taxon>
        <taxon>Cyclobacterium</taxon>
    </lineage>
</organism>
<comment type="caution">
    <text evidence="1">The sequence shown here is derived from an EMBL/GenBank/DDBJ whole genome shotgun (WGS) entry which is preliminary data.</text>
</comment>
<keyword evidence="2" id="KW-1185">Reference proteome</keyword>
<dbReference type="Proteomes" id="UP000321301">
    <property type="component" value="Unassembled WGS sequence"/>
</dbReference>
<accession>A0A512CH41</accession>
<dbReference type="EMBL" id="BJYV01000024">
    <property type="protein sequence ID" value="GEO23523.1"/>
    <property type="molecule type" value="Genomic_DNA"/>
</dbReference>
<dbReference type="AlphaFoldDB" id="A0A512CH41"/>
<evidence type="ECO:0000313" key="1">
    <source>
        <dbReference type="EMBL" id="GEO23523.1"/>
    </source>
</evidence>
<gene>
    <name evidence="1" type="ORF">CQA01_40570</name>
</gene>
<sequence length="60" mass="6775">MKKYGWQHSDRKQPDEISFYALDAFGNLRGGVSEIINIKKSLLGVKLLWLVGLLLVKSIS</sequence>
<name>A0A512CH41_9BACT</name>
<protein>
    <submittedName>
        <fullName evidence="1">Uncharacterized protein</fullName>
    </submittedName>
</protein>
<reference evidence="1 2" key="1">
    <citation type="submission" date="2019-07" db="EMBL/GenBank/DDBJ databases">
        <title>Whole genome shotgun sequence of Cyclobacterium qasimii NBRC 106168.</title>
        <authorList>
            <person name="Hosoyama A."/>
            <person name="Uohara A."/>
            <person name="Ohji S."/>
            <person name="Ichikawa N."/>
        </authorList>
    </citation>
    <scope>NUCLEOTIDE SEQUENCE [LARGE SCALE GENOMIC DNA]</scope>
    <source>
        <strain evidence="1 2">NBRC 106168</strain>
    </source>
</reference>
<proteinExistence type="predicted"/>
<evidence type="ECO:0000313" key="2">
    <source>
        <dbReference type="Proteomes" id="UP000321301"/>
    </source>
</evidence>